<evidence type="ECO:0000256" key="3">
    <source>
        <dbReference type="ARBA" id="ARBA00022741"/>
    </source>
</evidence>
<keyword evidence="11" id="KW-1185">Reference proteome</keyword>
<dbReference type="SMART" id="SM00174">
    <property type="entry name" value="RHO"/>
    <property type="match status" value="1"/>
</dbReference>
<protein>
    <recommendedName>
        <fullName evidence="8">Ras-related protein Rab-7b</fullName>
    </recommendedName>
</protein>
<dbReference type="PROSITE" id="PS51421">
    <property type="entry name" value="RAS"/>
    <property type="match status" value="1"/>
</dbReference>
<keyword evidence="2" id="KW-0813">Transport</keyword>
<sequence length="220" mass="25171">MEMEKKLKKRKYFLKMIIIGDSGVGKTSLIHRYVSTRFIQEFKPTIGAEFSTKEIEIDGNLVGAQIWDTAGEERYQSLGVSFYRGADCCGIVFDRSNRDSFEKLSQWRKAFISQGAPEDQEEFPFIIIGNKSDLTNEVLIKRSEVEDWCTQYGNYVYIEASAKDNISVEEVFETLMKTGMDRQIANPHFPKKMSAKGRSLHLNQKSDRKDDSKRDGCCGS</sequence>
<name>A0AAD1XXA9_EUPCR</name>
<accession>A0AAD1XXA9</accession>
<organism evidence="10 11">
    <name type="scientific">Euplotes crassus</name>
    <dbReference type="NCBI Taxonomy" id="5936"/>
    <lineage>
        <taxon>Eukaryota</taxon>
        <taxon>Sar</taxon>
        <taxon>Alveolata</taxon>
        <taxon>Ciliophora</taxon>
        <taxon>Intramacronucleata</taxon>
        <taxon>Spirotrichea</taxon>
        <taxon>Hypotrichia</taxon>
        <taxon>Euplotida</taxon>
        <taxon>Euplotidae</taxon>
        <taxon>Moneuplotes</taxon>
    </lineage>
</organism>
<keyword evidence="3" id="KW-0547">Nucleotide-binding</keyword>
<reference evidence="10" key="1">
    <citation type="submission" date="2023-07" db="EMBL/GenBank/DDBJ databases">
        <authorList>
            <consortium name="AG Swart"/>
            <person name="Singh M."/>
            <person name="Singh A."/>
            <person name="Seah K."/>
            <person name="Emmerich C."/>
        </authorList>
    </citation>
    <scope>NUCLEOTIDE SEQUENCE</scope>
    <source>
        <strain evidence="10">DP1</strain>
    </source>
</reference>
<evidence type="ECO:0000256" key="9">
    <source>
        <dbReference type="SAM" id="MobiDB-lite"/>
    </source>
</evidence>
<keyword evidence="4" id="KW-0653">Protein transport</keyword>
<evidence type="ECO:0000313" key="10">
    <source>
        <dbReference type="EMBL" id="CAI2379952.1"/>
    </source>
</evidence>
<dbReference type="PROSITE" id="PS51420">
    <property type="entry name" value="RHO"/>
    <property type="match status" value="1"/>
</dbReference>
<dbReference type="GO" id="GO:0005764">
    <property type="term" value="C:lysosome"/>
    <property type="evidence" value="ECO:0007669"/>
    <property type="project" value="UniProtKB-ARBA"/>
</dbReference>
<feature type="compositionally biased region" description="Basic and acidic residues" evidence="9">
    <location>
        <begin position="204"/>
        <end position="220"/>
    </location>
</feature>
<dbReference type="SMART" id="SM00173">
    <property type="entry name" value="RAS"/>
    <property type="match status" value="1"/>
</dbReference>
<evidence type="ECO:0000256" key="4">
    <source>
        <dbReference type="ARBA" id="ARBA00022927"/>
    </source>
</evidence>
<gene>
    <name evidence="10" type="ORF">ECRASSUSDP1_LOCUS21376</name>
</gene>
<dbReference type="PANTHER" id="PTHR47981:SF20">
    <property type="entry name" value="RAS-RELATED PROTEIN RAB-7A"/>
    <property type="match status" value="1"/>
</dbReference>
<evidence type="ECO:0000256" key="5">
    <source>
        <dbReference type="ARBA" id="ARBA00023134"/>
    </source>
</evidence>
<dbReference type="GO" id="GO:0005525">
    <property type="term" value="F:GTP binding"/>
    <property type="evidence" value="ECO:0007669"/>
    <property type="project" value="UniProtKB-KW"/>
</dbReference>
<comment type="caution">
    <text evidence="10">The sequence shown here is derived from an EMBL/GenBank/DDBJ whole genome shotgun (WGS) entry which is preliminary data.</text>
</comment>
<dbReference type="FunFam" id="3.40.50.300:FF:000751">
    <property type="entry name" value="Rab family GTPase, putative"/>
    <property type="match status" value="1"/>
</dbReference>
<dbReference type="GO" id="GO:0015031">
    <property type="term" value="P:protein transport"/>
    <property type="evidence" value="ECO:0007669"/>
    <property type="project" value="UniProtKB-KW"/>
</dbReference>
<dbReference type="PANTHER" id="PTHR47981">
    <property type="entry name" value="RAB FAMILY"/>
    <property type="match status" value="1"/>
</dbReference>
<keyword evidence="7" id="KW-0636">Prenylation</keyword>
<dbReference type="GO" id="GO:0030139">
    <property type="term" value="C:endocytic vesicle"/>
    <property type="evidence" value="ECO:0007669"/>
    <property type="project" value="UniProtKB-ARBA"/>
</dbReference>
<feature type="region of interest" description="Disordered" evidence="9">
    <location>
        <begin position="188"/>
        <end position="220"/>
    </location>
</feature>
<dbReference type="EMBL" id="CAMPGE010021841">
    <property type="protein sequence ID" value="CAI2379952.1"/>
    <property type="molecule type" value="Genomic_DNA"/>
</dbReference>
<dbReference type="GO" id="GO:0003924">
    <property type="term" value="F:GTPase activity"/>
    <property type="evidence" value="ECO:0007669"/>
    <property type="project" value="InterPro"/>
</dbReference>
<dbReference type="InterPro" id="IPR001806">
    <property type="entry name" value="Small_GTPase"/>
</dbReference>
<evidence type="ECO:0000313" key="11">
    <source>
        <dbReference type="Proteomes" id="UP001295684"/>
    </source>
</evidence>
<evidence type="ECO:0000256" key="2">
    <source>
        <dbReference type="ARBA" id="ARBA00022448"/>
    </source>
</evidence>
<keyword evidence="5" id="KW-0342">GTP-binding</keyword>
<dbReference type="Proteomes" id="UP001295684">
    <property type="component" value="Unassembled WGS sequence"/>
</dbReference>
<dbReference type="PROSITE" id="PS51419">
    <property type="entry name" value="RAB"/>
    <property type="match status" value="1"/>
</dbReference>
<dbReference type="Gene3D" id="3.40.50.300">
    <property type="entry name" value="P-loop containing nucleotide triphosphate hydrolases"/>
    <property type="match status" value="1"/>
</dbReference>
<dbReference type="SMART" id="SM00176">
    <property type="entry name" value="RAN"/>
    <property type="match status" value="1"/>
</dbReference>
<dbReference type="InterPro" id="IPR027417">
    <property type="entry name" value="P-loop_NTPase"/>
</dbReference>
<comment type="similarity">
    <text evidence="1">Belongs to the small GTPase superfamily. Rab family.</text>
</comment>
<dbReference type="Pfam" id="PF00071">
    <property type="entry name" value="Ras"/>
    <property type="match status" value="1"/>
</dbReference>
<dbReference type="GO" id="GO:0002682">
    <property type="term" value="P:regulation of immune system process"/>
    <property type="evidence" value="ECO:0007669"/>
    <property type="project" value="UniProtKB-ARBA"/>
</dbReference>
<dbReference type="PRINTS" id="PR00449">
    <property type="entry name" value="RASTRNSFRMNG"/>
</dbReference>
<keyword evidence="6" id="KW-0449">Lipoprotein</keyword>
<feature type="compositionally biased region" description="Basic residues" evidence="9">
    <location>
        <begin position="189"/>
        <end position="199"/>
    </location>
</feature>
<evidence type="ECO:0000256" key="6">
    <source>
        <dbReference type="ARBA" id="ARBA00023288"/>
    </source>
</evidence>
<dbReference type="GO" id="GO:0005770">
    <property type="term" value="C:late endosome"/>
    <property type="evidence" value="ECO:0007669"/>
    <property type="project" value="UniProtKB-ARBA"/>
</dbReference>
<dbReference type="NCBIfam" id="TIGR00231">
    <property type="entry name" value="small_GTP"/>
    <property type="match status" value="1"/>
</dbReference>
<dbReference type="SUPFAM" id="SSF52540">
    <property type="entry name" value="P-loop containing nucleoside triphosphate hydrolases"/>
    <property type="match status" value="1"/>
</dbReference>
<dbReference type="SMART" id="SM00175">
    <property type="entry name" value="RAB"/>
    <property type="match status" value="1"/>
</dbReference>
<evidence type="ECO:0000256" key="1">
    <source>
        <dbReference type="ARBA" id="ARBA00006270"/>
    </source>
</evidence>
<dbReference type="AlphaFoldDB" id="A0AAD1XXA9"/>
<evidence type="ECO:0000256" key="8">
    <source>
        <dbReference type="ARBA" id="ARBA00067801"/>
    </source>
</evidence>
<evidence type="ECO:0000256" key="7">
    <source>
        <dbReference type="ARBA" id="ARBA00023289"/>
    </source>
</evidence>
<dbReference type="InterPro" id="IPR005225">
    <property type="entry name" value="Small_GTP-bd"/>
</dbReference>
<proteinExistence type="inferred from homology"/>